<dbReference type="EC" id="2.1.1.100" evidence="6"/>
<feature type="transmembrane region" description="Helical" evidence="5">
    <location>
        <begin position="34"/>
        <end position="56"/>
    </location>
</feature>
<reference evidence="7" key="1">
    <citation type="submission" date="2024-04" db="EMBL/GenBank/DDBJ databases">
        <title>Phylogenomic analyses of a clade within the roseobacter group suggest taxonomic reassignments of species of the genera Aestuariivita, Citreicella, Loktanella, Nautella, Pelagibaca, Ruegeria, Thalassobius, Thiobacimonas and Tropicibacter, and the proposal o.</title>
        <authorList>
            <person name="Jeon C.O."/>
        </authorList>
    </citation>
    <scope>NUCLEOTIDE SEQUENCE [LARGE SCALE GENOMIC DNA]</scope>
    <source>
        <strain evidence="7">SS1-5</strain>
    </source>
</reference>
<dbReference type="KEGG" id="yrh:AABB31_12335"/>
<dbReference type="EMBL" id="CP151767">
    <property type="protein sequence ID" value="WZU65886.1"/>
    <property type="molecule type" value="Genomic_DNA"/>
</dbReference>
<dbReference type="RefSeq" id="WP_342075218.1">
    <property type="nucleotide sequence ID" value="NZ_CP151767.2"/>
</dbReference>
<dbReference type="GO" id="GO:0012505">
    <property type="term" value="C:endomembrane system"/>
    <property type="evidence" value="ECO:0007669"/>
    <property type="project" value="UniProtKB-SubCell"/>
</dbReference>
<accession>A0AAN0M6C1</accession>
<dbReference type="PANTHER" id="PTHR12714">
    <property type="entry name" value="PROTEIN-S ISOPRENYLCYSTEINE O-METHYLTRANSFERASE"/>
    <property type="match status" value="1"/>
</dbReference>
<feature type="transmembrane region" description="Helical" evidence="5">
    <location>
        <begin position="92"/>
        <end position="115"/>
    </location>
</feature>
<reference evidence="6 7" key="2">
    <citation type="submission" date="2024-08" db="EMBL/GenBank/DDBJ databases">
        <title>Phylogenomic analyses of a clade within the roseobacter group suggest taxonomic reassignments of species of the genera Aestuariivita, Citreicella, Loktanella, Nautella, Pelagibaca, Ruegeria, Thalassobius, Thiobacimonas and Tropicibacter, and the proposal o.</title>
        <authorList>
            <person name="Jeon C.O."/>
        </authorList>
    </citation>
    <scope>NUCLEOTIDE SEQUENCE [LARGE SCALE GENOMIC DNA]</scope>
    <source>
        <strain evidence="6 7">SS1-5</strain>
    </source>
</reference>
<evidence type="ECO:0000256" key="3">
    <source>
        <dbReference type="ARBA" id="ARBA00022989"/>
    </source>
</evidence>
<dbReference type="PANTHER" id="PTHR12714:SF24">
    <property type="entry name" value="SLR1182 PROTEIN"/>
    <property type="match status" value="1"/>
</dbReference>
<dbReference type="EC" id="2.1.1.334" evidence="6"/>
<gene>
    <name evidence="6" type="ORF">AABB31_12335</name>
</gene>
<dbReference type="AlphaFoldDB" id="A0AAN0M6C1"/>
<evidence type="ECO:0000256" key="2">
    <source>
        <dbReference type="ARBA" id="ARBA00022692"/>
    </source>
</evidence>
<comment type="subcellular location">
    <subcellularLocation>
        <location evidence="1">Endomembrane system</location>
        <topology evidence="1">Multi-pass membrane protein</topology>
    </subcellularLocation>
</comment>
<evidence type="ECO:0000313" key="7">
    <source>
        <dbReference type="Proteomes" id="UP001470809"/>
    </source>
</evidence>
<keyword evidence="2 5" id="KW-0812">Transmembrane</keyword>
<dbReference type="Pfam" id="PF04191">
    <property type="entry name" value="PEMT"/>
    <property type="match status" value="1"/>
</dbReference>
<evidence type="ECO:0000256" key="1">
    <source>
        <dbReference type="ARBA" id="ARBA00004127"/>
    </source>
</evidence>
<dbReference type="GO" id="GO:0032259">
    <property type="term" value="P:methylation"/>
    <property type="evidence" value="ECO:0007669"/>
    <property type="project" value="UniProtKB-KW"/>
</dbReference>
<evidence type="ECO:0000313" key="6">
    <source>
        <dbReference type="EMBL" id="WZU65886.1"/>
    </source>
</evidence>
<organism evidence="6 7">
    <name type="scientific">Yoonia rhodophyticola</name>
    <dbReference type="NCBI Taxonomy" id="3137370"/>
    <lineage>
        <taxon>Bacteria</taxon>
        <taxon>Pseudomonadati</taxon>
        <taxon>Pseudomonadota</taxon>
        <taxon>Alphaproteobacteria</taxon>
        <taxon>Rhodobacterales</taxon>
        <taxon>Paracoccaceae</taxon>
        <taxon>Yoonia</taxon>
    </lineage>
</organism>
<keyword evidence="6" id="KW-0489">Methyltransferase</keyword>
<keyword evidence="7" id="KW-1185">Reference proteome</keyword>
<dbReference type="InterPro" id="IPR007318">
    <property type="entry name" value="Phopholipid_MeTrfase"/>
</dbReference>
<name>A0AAN0M6C1_9RHOB</name>
<evidence type="ECO:0000256" key="5">
    <source>
        <dbReference type="SAM" id="Phobius"/>
    </source>
</evidence>
<sequence>MKWIDIPPVWLGIALVCAWWISELQPDWLHFESPITDLLGGCLVGAGALLMLLAVAEMRKRRTTVIPHMEAANLVTTGIFSRTRNPIYLGDACILAGLTLYWAAPIALFLVPLFAGTITQRFILPEEDRLRRKFRAAFASYCQKTRRWL</sequence>
<keyword evidence="6" id="KW-0808">Transferase</keyword>
<dbReference type="Proteomes" id="UP001470809">
    <property type="component" value="Chromosome"/>
</dbReference>
<protein>
    <submittedName>
        <fullName evidence="6">Isoprenylcysteine carboxylmethyltransferase family protein</fullName>
        <ecNumber evidence="6">2.1.1.100</ecNumber>
        <ecNumber evidence="6">2.1.1.334</ecNumber>
    </submittedName>
</protein>
<keyword evidence="3 5" id="KW-1133">Transmembrane helix</keyword>
<keyword evidence="4 5" id="KW-0472">Membrane</keyword>
<evidence type="ECO:0000256" key="4">
    <source>
        <dbReference type="ARBA" id="ARBA00023136"/>
    </source>
</evidence>
<dbReference type="GO" id="GO:0004671">
    <property type="term" value="F:protein C-terminal S-isoprenylcysteine carboxyl O-methyltransferase activity"/>
    <property type="evidence" value="ECO:0007669"/>
    <property type="project" value="UniProtKB-EC"/>
</dbReference>
<proteinExistence type="predicted"/>
<dbReference type="Gene3D" id="1.20.120.1630">
    <property type="match status" value="1"/>
</dbReference>